<keyword evidence="1" id="KW-0680">Restriction system</keyword>
<dbReference type="GO" id="GO:0009307">
    <property type="term" value="P:DNA restriction-modification system"/>
    <property type="evidence" value="ECO:0007669"/>
    <property type="project" value="UniProtKB-KW"/>
</dbReference>
<dbReference type="EMBL" id="BAHC01000191">
    <property type="protein sequence ID" value="GAB92748.1"/>
    <property type="molecule type" value="Genomic_DNA"/>
</dbReference>
<reference evidence="3 4" key="1">
    <citation type="submission" date="2012-08" db="EMBL/GenBank/DDBJ databases">
        <title>Whole genome shotgun sequence of Gordonia rhizosphera NBRC 16068.</title>
        <authorList>
            <person name="Takarada H."/>
            <person name="Isaki S."/>
            <person name="Hosoyama A."/>
            <person name="Tsuchikane K."/>
            <person name="Katsumata H."/>
            <person name="Baba S."/>
            <person name="Ohji S."/>
            <person name="Yamazaki S."/>
            <person name="Fujita N."/>
        </authorList>
    </citation>
    <scope>NUCLEOTIDE SEQUENCE [LARGE SCALE GENOMIC DNA]</scope>
    <source>
        <strain evidence="3 4">NBRC 16068</strain>
    </source>
</reference>
<dbReference type="OrthoDB" id="3197085at2"/>
<comment type="caution">
    <text evidence="3">The sequence shown here is derived from an EMBL/GenBank/DDBJ whole genome shotgun (WGS) entry which is preliminary data.</text>
</comment>
<organism evidence="3 4">
    <name type="scientific">Gordonia rhizosphera NBRC 16068</name>
    <dbReference type="NCBI Taxonomy" id="1108045"/>
    <lineage>
        <taxon>Bacteria</taxon>
        <taxon>Bacillati</taxon>
        <taxon>Actinomycetota</taxon>
        <taxon>Actinomycetes</taxon>
        <taxon>Mycobacteriales</taxon>
        <taxon>Gordoniaceae</taxon>
        <taxon>Gordonia</taxon>
    </lineage>
</organism>
<evidence type="ECO:0000256" key="1">
    <source>
        <dbReference type="ARBA" id="ARBA00022747"/>
    </source>
</evidence>
<dbReference type="SUPFAM" id="SSF116734">
    <property type="entry name" value="DNA methylase specificity domain"/>
    <property type="match status" value="2"/>
</dbReference>
<evidence type="ECO:0000313" key="3">
    <source>
        <dbReference type="EMBL" id="GAB92748.1"/>
    </source>
</evidence>
<keyword evidence="2" id="KW-0238">DNA-binding</keyword>
<dbReference type="InterPro" id="IPR052021">
    <property type="entry name" value="Type-I_RS_S_subunit"/>
</dbReference>
<gene>
    <name evidence="3" type="primary">hsdS</name>
    <name evidence="3" type="ORF">GORHZ_191_00070</name>
</gene>
<dbReference type="STRING" id="1108045.GORHZ_191_00070"/>
<dbReference type="PANTHER" id="PTHR30408">
    <property type="entry name" value="TYPE-1 RESTRICTION ENZYME ECOKI SPECIFICITY PROTEIN"/>
    <property type="match status" value="1"/>
</dbReference>
<evidence type="ECO:0000313" key="4">
    <source>
        <dbReference type="Proteomes" id="UP000008363"/>
    </source>
</evidence>
<evidence type="ECO:0000256" key="2">
    <source>
        <dbReference type="ARBA" id="ARBA00023125"/>
    </source>
</evidence>
<proteinExistence type="predicted"/>
<protein>
    <submittedName>
        <fullName evidence="3">Type I restriction enzyme S protein</fullName>
    </submittedName>
</protein>
<name>K6V949_9ACTN</name>
<sequence>MIPLGDLLYEFKDRPKPGESEPEVLTLTERNGFVAQRDRFSKRLAVENTSKYKLIGMFDIAFNPYLLWAGAIAQNRHWHKAIISPLYPTFRTREAVDPNYLIRLLLTEDMIARYDTIAYGSVPRKRRTSVDDFLALQVPDLPPLLEQRRIAAILDHADTLRTKRRETTVGLNELSEAIFVEMFDRDIESGDYILLGEALSSIDSGRSPKCQSRQASDGEYGVLKLSAVTTGTYLPGENKALPLHESADASNEVRVGDILFTRKNTRDLVAASAYVQSTPARMLLPDLIFRLNLRDHVGLDARYVQRALMYPLIRAKIQRLAVGSAGSMPNVSKAKLATVAIPRPSMDKQREFRRRIEKVEDQRAQQLDSEKALDTLFTSLQSRAFRSAL</sequence>
<accession>K6V949</accession>
<dbReference type="AlphaFoldDB" id="K6V949"/>
<dbReference type="Proteomes" id="UP000008363">
    <property type="component" value="Unassembled WGS sequence"/>
</dbReference>
<dbReference type="eggNOG" id="COG0732">
    <property type="taxonomic scope" value="Bacteria"/>
</dbReference>
<keyword evidence="4" id="KW-1185">Reference proteome</keyword>
<dbReference type="InterPro" id="IPR044946">
    <property type="entry name" value="Restrct_endonuc_typeI_TRD_sf"/>
</dbReference>
<dbReference type="PANTHER" id="PTHR30408:SF12">
    <property type="entry name" value="TYPE I RESTRICTION ENZYME MJAVIII SPECIFICITY SUBUNIT"/>
    <property type="match status" value="1"/>
</dbReference>
<dbReference type="GO" id="GO:0003677">
    <property type="term" value="F:DNA binding"/>
    <property type="evidence" value="ECO:0007669"/>
    <property type="project" value="UniProtKB-KW"/>
</dbReference>
<dbReference type="RefSeq" id="WP_006337440.1">
    <property type="nucleotide sequence ID" value="NZ_BAHC01000191.1"/>
</dbReference>
<dbReference type="Gene3D" id="3.90.220.20">
    <property type="entry name" value="DNA methylase specificity domains"/>
    <property type="match status" value="2"/>
</dbReference>